<dbReference type="GeneID" id="36373893"/>
<evidence type="ECO:0000313" key="1">
    <source>
        <dbReference type="EMBL" id="CEF61525.1"/>
    </source>
</evidence>
<dbReference type="AlphaFoldDB" id="A0A090KVI3"/>
<reference evidence="2" key="2">
    <citation type="submission" date="2014-09" db="EMBL/GenBank/DDBJ databases">
        <authorList>
            <person name="Martin A.A."/>
        </authorList>
    </citation>
    <scope>NUCLEOTIDE SEQUENCE</scope>
    <source>
        <strain evidence="2">ED321</strain>
    </source>
</reference>
<reference evidence="3" key="3">
    <citation type="submission" date="2020-12" db="UniProtKB">
        <authorList>
            <consortium name="WormBaseParasite"/>
        </authorList>
    </citation>
    <scope>IDENTIFICATION</scope>
</reference>
<protein>
    <submittedName>
        <fullName evidence="1 3">Uncharacterized protein</fullName>
    </submittedName>
</protein>
<gene>
    <name evidence="1 3 4" type="ORF">SRAE_0000064700</name>
</gene>
<dbReference type="EMBL" id="LN609410">
    <property type="protein sequence ID" value="CEF61525.1"/>
    <property type="molecule type" value="Genomic_DNA"/>
</dbReference>
<dbReference type="WBParaSite" id="SRAE_0000064700.1">
    <property type="protein sequence ID" value="SRAE_0000064700.1"/>
    <property type="gene ID" value="WBGene00256395"/>
</dbReference>
<evidence type="ECO:0000313" key="2">
    <source>
        <dbReference type="Proteomes" id="UP000035682"/>
    </source>
</evidence>
<keyword evidence="2" id="KW-1185">Reference proteome</keyword>
<sequence length="87" mass="10025">MMEPGLTCFLMISRSVSLSRFSTETAKTRLSVVFFHTAHNLDSIYKVPPIILPFAHFDFIYFHNDAFSTDNTFFGFQSICYKLTEIA</sequence>
<dbReference type="WormBase" id="SRAE_0000064700">
    <property type="protein sequence ID" value="SRP06011"/>
    <property type="gene ID" value="WBGene00256395"/>
</dbReference>
<reference evidence="1" key="1">
    <citation type="submission" date="2014-09" db="EMBL/GenBank/DDBJ databases">
        <authorList>
            <person name="Aslett A.Martin."/>
        </authorList>
    </citation>
    <scope>NUCLEOTIDE SEQUENCE</scope>
    <source>
        <strain evidence="1">ED321 Heterogonic</strain>
    </source>
</reference>
<dbReference type="RefSeq" id="XP_024500734.1">
    <property type="nucleotide sequence ID" value="XM_024646565.1"/>
</dbReference>
<evidence type="ECO:0000313" key="3">
    <source>
        <dbReference type="WBParaSite" id="SRAE_0000064700.1"/>
    </source>
</evidence>
<dbReference type="Proteomes" id="UP000035682">
    <property type="component" value="Unplaced"/>
</dbReference>
<proteinExistence type="predicted"/>
<evidence type="ECO:0000313" key="4">
    <source>
        <dbReference type="WormBase" id="SRAE_0000064700"/>
    </source>
</evidence>
<accession>A0A090KVI3</accession>
<dbReference type="CTD" id="36373893"/>
<name>A0A090KVI3_STRRB</name>
<organism evidence="1">
    <name type="scientific">Strongyloides ratti</name>
    <name type="common">Parasitic roundworm</name>
    <dbReference type="NCBI Taxonomy" id="34506"/>
    <lineage>
        <taxon>Eukaryota</taxon>
        <taxon>Metazoa</taxon>
        <taxon>Ecdysozoa</taxon>
        <taxon>Nematoda</taxon>
        <taxon>Chromadorea</taxon>
        <taxon>Rhabditida</taxon>
        <taxon>Tylenchina</taxon>
        <taxon>Panagrolaimomorpha</taxon>
        <taxon>Strongyloidoidea</taxon>
        <taxon>Strongyloididae</taxon>
        <taxon>Strongyloides</taxon>
    </lineage>
</organism>